<dbReference type="GO" id="GO:0003677">
    <property type="term" value="F:DNA binding"/>
    <property type="evidence" value="ECO:0007669"/>
    <property type="project" value="UniProtKB-KW"/>
</dbReference>
<feature type="region of interest" description="Disordered" evidence="12">
    <location>
        <begin position="319"/>
        <end position="340"/>
    </location>
</feature>
<gene>
    <name evidence="16" type="ORF">PhCBS80983_g01623</name>
</gene>
<dbReference type="PROSITE" id="PS50880">
    <property type="entry name" value="TOPRIM"/>
    <property type="match status" value="1"/>
</dbReference>
<evidence type="ECO:0000256" key="9">
    <source>
        <dbReference type="ARBA" id="ARBA00023235"/>
    </source>
</evidence>
<keyword evidence="4" id="KW-0479">Metal-binding</keyword>
<evidence type="ECO:0000259" key="15">
    <source>
        <dbReference type="PROSITE" id="PS52039"/>
    </source>
</evidence>
<feature type="domain" description="GRF-type" evidence="14">
    <location>
        <begin position="657"/>
        <end position="698"/>
    </location>
</feature>
<dbReference type="EMBL" id="QEAQ01000013">
    <property type="protein sequence ID" value="TPX60721.1"/>
    <property type="molecule type" value="Genomic_DNA"/>
</dbReference>
<evidence type="ECO:0000256" key="4">
    <source>
        <dbReference type="ARBA" id="ARBA00022723"/>
    </source>
</evidence>
<dbReference type="Proteomes" id="UP000318582">
    <property type="component" value="Unassembled WGS sequence"/>
</dbReference>
<evidence type="ECO:0000256" key="11">
    <source>
        <dbReference type="RuleBase" id="RU362092"/>
    </source>
</evidence>
<evidence type="ECO:0000256" key="12">
    <source>
        <dbReference type="SAM" id="MobiDB-lite"/>
    </source>
</evidence>
<dbReference type="Gene3D" id="1.10.290.10">
    <property type="entry name" value="Topoisomerase I, domain 4"/>
    <property type="match status" value="1"/>
</dbReference>
<name>A0A507EAF5_9FUNG</name>
<dbReference type="Pfam" id="PF01751">
    <property type="entry name" value="Toprim"/>
    <property type="match status" value="1"/>
</dbReference>
<dbReference type="SMART" id="SM00437">
    <property type="entry name" value="TOP1Ac"/>
    <property type="match status" value="1"/>
</dbReference>
<comment type="similarity">
    <text evidence="2 11">Belongs to the type IA topoisomerase family.</text>
</comment>
<dbReference type="PANTHER" id="PTHR11390">
    <property type="entry name" value="PROKARYOTIC DNA TOPOISOMERASE"/>
    <property type="match status" value="1"/>
</dbReference>
<feature type="compositionally biased region" description="Low complexity" evidence="12">
    <location>
        <begin position="611"/>
        <end position="628"/>
    </location>
</feature>
<protein>
    <recommendedName>
        <fullName evidence="3 11">DNA topoisomerase</fullName>
        <ecNumber evidence="3 11">5.6.2.1</ecNumber>
    </recommendedName>
</protein>
<keyword evidence="6" id="KW-0862">Zinc</keyword>
<dbReference type="SUPFAM" id="SSF56712">
    <property type="entry name" value="Prokaryotic type I DNA topoisomerase"/>
    <property type="match status" value="1"/>
</dbReference>
<dbReference type="GO" id="GO:0006265">
    <property type="term" value="P:DNA topological change"/>
    <property type="evidence" value="ECO:0007669"/>
    <property type="project" value="InterPro"/>
</dbReference>
<evidence type="ECO:0000256" key="5">
    <source>
        <dbReference type="ARBA" id="ARBA00022771"/>
    </source>
</evidence>
<dbReference type="Gene3D" id="3.40.50.140">
    <property type="match status" value="1"/>
</dbReference>
<dbReference type="Pfam" id="PF06839">
    <property type="entry name" value="Zn_ribbon_GRF"/>
    <property type="match status" value="1"/>
</dbReference>
<dbReference type="Pfam" id="PF01131">
    <property type="entry name" value="Topoisom_bac"/>
    <property type="match status" value="1"/>
</dbReference>
<feature type="domain" description="Toprim" evidence="13">
    <location>
        <begin position="1"/>
        <end position="94"/>
    </location>
</feature>
<dbReference type="InterPro" id="IPR003602">
    <property type="entry name" value="Topo_IA_DNA-bd_dom"/>
</dbReference>
<dbReference type="STRING" id="109895.A0A507EAF5"/>
<dbReference type="GO" id="GO:0006310">
    <property type="term" value="P:DNA recombination"/>
    <property type="evidence" value="ECO:0007669"/>
    <property type="project" value="TreeGrafter"/>
</dbReference>
<dbReference type="FunFam" id="1.10.290.10:FF:000001">
    <property type="entry name" value="DNA topoisomerase"/>
    <property type="match status" value="1"/>
</dbReference>
<dbReference type="GO" id="GO:0008270">
    <property type="term" value="F:zinc ion binding"/>
    <property type="evidence" value="ECO:0007669"/>
    <property type="project" value="UniProtKB-KW"/>
</dbReference>
<dbReference type="GO" id="GO:0006281">
    <property type="term" value="P:DNA repair"/>
    <property type="evidence" value="ECO:0007669"/>
    <property type="project" value="TreeGrafter"/>
</dbReference>
<accession>A0A507EAF5</accession>
<keyword evidence="7 11" id="KW-0799">Topoisomerase</keyword>
<keyword evidence="8 11" id="KW-0238">DNA-binding</keyword>
<evidence type="ECO:0000256" key="1">
    <source>
        <dbReference type="ARBA" id="ARBA00000213"/>
    </source>
</evidence>
<evidence type="ECO:0000256" key="3">
    <source>
        <dbReference type="ARBA" id="ARBA00012891"/>
    </source>
</evidence>
<evidence type="ECO:0000256" key="7">
    <source>
        <dbReference type="ARBA" id="ARBA00023029"/>
    </source>
</evidence>
<reference evidence="16 17" key="1">
    <citation type="journal article" date="2019" name="Sci. Rep.">
        <title>Comparative genomics of chytrid fungi reveal insights into the obligate biotrophic and pathogenic lifestyle of Synchytrium endobioticum.</title>
        <authorList>
            <person name="van de Vossenberg B.T.L.H."/>
            <person name="Warris S."/>
            <person name="Nguyen H.D.T."/>
            <person name="van Gent-Pelzer M.P.E."/>
            <person name="Joly D.L."/>
            <person name="van de Geest H.C."/>
            <person name="Bonants P.J.M."/>
            <person name="Smith D.S."/>
            <person name="Levesque C.A."/>
            <person name="van der Lee T.A.J."/>
        </authorList>
    </citation>
    <scope>NUCLEOTIDE SEQUENCE [LARGE SCALE GENOMIC DNA]</scope>
    <source>
        <strain evidence="16 17">CBS 809.83</strain>
    </source>
</reference>
<evidence type="ECO:0000313" key="17">
    <source>
        <dbReference type="Proteomes" id="UP000318582"/>
    </source>
</evidence>
<comment type="caution">
    <text evidence="16">The sequence shown here is derived from an EMBL/GenBank/DDBJ whole genome shotgun (WGS) entry which is preliminary data.</text>
</comment>
<comment type="function">
    <text evidence="11">Introduces a single-strand break via transesterification at a target site in duplex DNA. Releases the supercoiling and torsional tension of DNA introduced during the DNA replication and transcription by transiently cleaving and rejoining one strand of the DNA duplex. The scissile phosphodiester is attacked by the catalytic tyrosine of the enzyme, resulting in the formation of a DNA-(5'-phosphotyrosyl)-enzyme intermediate and the expulsion of a 3'-OH DNA strand.</text>
</comment>
<evidence type="ECO:0000256" key="8">
    <source>
        <dbReference type="ARBA" id="ARBA00023125"/>
    </source>
</evidence>
<dbReference type="Gene3D" id="1.10.460.10">
    <property type="entry name" value="Topoisomerase I, domain 2"/>
    <property type="match status" value="1"/>
</dbReference>
<organism evidence="16 17">
    <name type="scientific">Powellomyces hirtus</name>
    <dbReference type="NCBI Taxonomy" id="109895"/>
    <lineage>
        <taxon>Eukaryota</taxon>
        <taxon>Fungi</taxon>
        <taxon>Fungi incertae sedis</taxon>
        <taxon>Chytridiomycota</taxon>
        <taxon>Chytridiomycota incertae sedis</taxon>
        <taxon>Chytridiomycetes</taxon>
        <taxon>Spizellomycetales</taxon>
        <taxon>Powellomycetaceae</taxon>
        <taxon>Powellomyces</taxon>
    </lineage>
</organism>
<dbReference type="PRINTS" id="PR00417">
    <property type="entry name" value="PRTPISMRASEI"/>
</dbReference>
<keyword evidence="17" id="KW-1185">Reference proteome</keyword>
<dbReference type="PANTHER" id="PTHR11390:SF21">
    <property type="entry name" value="DNA TOPOISOMERASE 3-ALPHA"/>
    <property type="match status" value="1"/>
</dbReference>
<evidence type="ECO:0000313" key="16">
    <source>
        <dbReference type="EMBL" id="TPX60721.1"/>
    </source>
</evidence>
<dbReference type="Gene3D" id="2.70.20.10">
    <property type="entry name" value="Topoisomerase I, domain 3"/>
    <property type="match status" value="1"/>
</dbReference>
<dbReference type="InterPro" id="IPR013497">
    <property type="entry name" value="Topo_IA_cen"/>
</dbReference>
<dbReference type="InterPro" id="IPR023405">
    <property type="entry name" value="Topo_IA_core_domain"/>
</dbReference>
<keyword evidence="9 11" id="KW-0413">Isomerase</keyword>
<dbReference type="InterPro" id="IPR013826">
    <property type="entry name" value="Topo_IA_cen_sub3"/>
</dbReference>
<dbReference type="AlphaFoldDB" id="A0A507EAF5"/>
<dbReference type="InterPro" id="IPR010666">
    <property type="entry name" value="Znf_GRF"/>
</dbReference>
<sequence length="698" mass="78992">MTAVVGHLMESSFPPHCKSWKGTPFIQLFEADIIKSVRKDLQTIEDNLSQEARQAQVLVIWTDCDLEGENIGAEVMDVCRRANPRIQIKRARFSIIQHREIWEAWSRLGNIDLRQAAAVDARAELDLRIGAVFTRFMTLTLQPEFPELGEGKIISYGSCQFPTLGFIVERYMKQQRFVPEDFWKIDVFINREGSTAKFDWMRDRLFDQRLTLVLYEKCMDDPMATVVSMTTKPKSKWAPLPLTTVELQKAASRMMRMSSDRVMKVAEDLYNRGIISYPRTETDSFADNFELHPLIEAQAHDPHWGQYAQGLLNGRFRRPRKGKGDDQAHPPIHPVKGATDLNGDEERVYEYVTRRFLACCSEAAKGSETVATIDIAGERFVTKGLSIIERNYMEVYIYDKWAENTIPHFTQGERIVPTELKMTTGSTTGPELLTEADLIGLMEQSGIGTDATIHEHIRKIIDREYTNKEGQYFVPTVLGMALICAYEEMSLDLSLHRPHLRSLMETGMKRICDGTRSKSEVVHESVDMYRNAFARVFQQARVLIQVVARYIRGNSGAQAPLPRPPERNHGGGGNNDDFGPDDGDDFDPPPPRPATRGRGRRAEPGGRGRGRATTTRQASSSRTTTSRRGSGRGRGSRGAAPEMDWTRPPDSTGKPKCECGLFATIKRSRKQNENEGREFYTCAKAGAKCRFFAWTDEV</sequence>
<dbReference type="GO" id="GO:0031422">
    <property type="term" value="C:RecQ family helicase-topoisomerase III complex"/>
    <property type="evidence" value="ECO:0007669"/>
    <property type="project" value="TreeGrafter"/>
</dbReference>
<feature type="compositionally biased region" description="Acidic residues" evidence="12">
    <location>
        <begin position="578"/>
        <end position="587"/>
    </location>
</feature>
<dbReference type="PROSITE" id="PS51999">
    <property type="entry name" value="ZF_GRF"/>
    <property type="match status" value="1"/>
</dbReference>
<dbReference type="GO" id="GO:0003917">
    <property type="term" value="F:DNA topoisomerase type I (single strand cut, ATP-independent) activity"/>
    <property type="evidence" value="ECO:0007669"/>
    <property type="project" value="UniProtKB-EC"/>
</dbReference>
<evidence type="ECO:0000259" key="13">
    <source>
        <dbReference type="PROSITE" id="PS50880"/>
    </source>
</evidence>
<evidence type="ECO:0000259" key="14">
    <source>
        <dbReference type="PROSITE" id="PS51999"/>
    </source>
</evidence>
<dbReference type="EC" id="5.6.2.1" evidence="3 11"/>
<dbReference type="InterPro" id="IPR000380">
    <property type="entry name" value="Topo_IA"/>
</dbReference>
<dbReference type="InterPro" id="IPR006171">
    <property type="entry name" value="TOPRIM_dom"/>
</dbReference>
<dbReference type="InterPro" id="IPR003601">
    <property type="entry name" value="Topo_IA_2"/>
</dbReference>
<keyword evidence="5 10" id="KW-0863">Zinc-finger</keyword>
<evidence type="ECO:0000256" key="10">
    <source>
        <dbReference type="PROSITE-ProRule" id="PRU01343"/>
    </source>
</evidence>
<dbReference type="PROSITE" id="PS52039">
    <property type="entry name" value="TOPO_IA_2"/>
    <property type="match status" value="1"/>
</dbReference>
<dbReference type="GO" id="GO:0005634">
    <property type="term" value="C:nucleus"/>
    <property type="evidence" value="ECO:0007669"/>
    <property type="project" value="TreeGrafter"/>
</dbReference>
<evidence type="ECO:0000256" key="6">
    <source>
        <dbReference type="ARBA" id="ARBA00022833"/>
    </source>
</evidence>
<evidence type="ECO:0000256" key="2">
    <source>
        <dbReference type="ARBA" id="ARBA00009446"/>
    </source>
</evidence>
<dbReference type="InterPro" id="IPR013825">
    <property type="entry name" value="Topo_IA_cen_sub2"/>
</dbReference>
<comment type="catalytic activity">
    <reaction evidence="1 11">
        <text>ATP-independent breakage of single-stranded DNA, followed by passage and rejoining.</text>
        <dbReference type="EC" id="5.6.2.1"/>
    </reaction>
</comment>
<dbReference type="InterPro" id="IPR013824">
    <property type="entry name" value="Topo_IA_cen_sub1"/>
</dbReference>
<proteinExistence type="inferred from homology"/>
<dbReference type="SMART" id="SM00436">
    <property type="entry name" value="TOP1Bc"/>
    <property type="match status" value="1"/>
</dbReference>
<feature type="domain" description="Topo IA-type catalytic" evidence="15">
    <location>
        <begin position="112"/>
        <end position="533"/>
    </location>
</feature>
<feature type="region of interest" description="Disordered" evidence="12">
    <location>
        <begin position="555"/>
        <end position="657"/>
    </location>
</feature>
<dbReference type="CDD" id="cd00186">
    <property type="entry name" value="TOP1Ac"/>
    <property type="match status" value="1"/>
</dbReference>